<dbReference type="HOGENOM" id="CLU_2991995_0_0_4"/>
<dbReference type="EMBL" id="AFAY01000031">
    <property type="protein sequence ID" value="EGF10763.1"/>
    <property type="molecule type" value="Genomic_DNA"/>
</dbReference>
<evidence type="ECO:0000313" key="1">
    <source>
        <dbReference type="EMBL" id="EGF10763.1"/>
    </source>
</evidence>
<dbReference type="AlphaFoldDB" id="F2BD39"/>
<dbReference type="Proteomes" id="UP000004105">
    <property type="component" value="Unassembled WGS sequence"/>
</dbReference>
<evidence type="ECO:0000313" key="2">
    <source>
        <dbReference type="Proteomes" id="UP000004105"/>
    </source>
</evidence>
<accession>F2BD39</accession>
<organism evidence="1 2">
    <name type="scientific">Neisseria bacilliformis ATCC BAA-1200</name>
    <dbReference type="NCBI Taxonomy" id="888742"/>
    <lineage>
        <taxon>Bacteria</taxon>
        <taxon>Pseudomonadati</taxon>
        <taxon>Pseudomonadota</taxon>
        <taxon>Betaproteobacteria</taxon>
        <taxon>Neisseriales</taxon>
        <taxon>Neisseriaceae</taxon>
        <taxon>Neisseria</taxon>
    </lineage>
</organism>
<name>F2BD39_9NEIS</name>
<gene>
    <name evidence="1" type="ORF">HMPREF9123_1645</name>
</gene>
<keyword evidence="2" id="KW-1185">Reference proteome</keyword>
<proteinExistence type="predicted"/>
<protein>
    <submittedName>
        <fullName evidence="1">Uncharacterized protein</fullName>
    </submittedName>
</protein>
<reference evidence="1 2" key="1">
    <citation type="submission" date="2011-02" db="EMBL/GenBank/DDBJ databases">
        <authorList>
            <person name="Muzny D."/>
            <person name="Qin X."/>
            <person name="Deng J."/>
            <person name="Jiang H."/>
            <person name="Liu Y."/>
            <person name="Qu J."/>
            <person name="Song X.-Z."/>
            <person name="Zhang L."/>
            <person name="Thornton R."/>
            <person name="Coyle M."/>
            <person name="Francisco L."/>
            <person name="Jackson L."/>
            <person name="Javaid M."/>
            <person name="Korchina V."/>
            <person name="Kovar C."/>
            <person name="Mata R."/>
            <person name="Mathew T."/>
            <person name="Ngo R."/>
            <person name="Nguyen L."/>
            <person name="Nguyen N."/>
            <person name="Okwuonu G."/>
            <person name="Ongeri F."/>
            <person name="Pham C."/>
            <person name="Simmons D."/>
            <person name="Wilczek-Boney K."/>
            <person name="Hale W."/>
            <person name="Jakkamsetti A."/>
            <person name="Pham P."/>
            <person name="Ruth R."/>
            <person name="San Lucas F."/>
            <person name="Warren J."/>
            <person name="Zhang J."/>
            <person name="Zhao Z."/>
            <person name="Zhou C."/>
            <person name="Zhu D."/>
            <person name="Lee S."/>
            <person name="Bess C."/>
            <person name="Blankenburg K."/>
            <person name="Forbes L."/>
            <person name="Fu Q."/>
            <person name="Gubbala S."/>
            <person name="Hirani K."/>
            <person name="Jayaseelan J.C."/>
            <person name="Lara F."/>
            <person name="Munidasa M."/>
            <person name="Palculict T."/>
            <person name="Patil S."/>
            <person name="Pu L.-L."/>
            <person name="Saada N."/>
            <person name="Tang L."/>
            <person name="Weissenberger G."/>
            <person name="Zhu Y."/>
            <person name="Hemphill L."/>
            <person name="Shang Y."/>
            <person name="Youmans B."/>
            <person name="Ayvaz T."/>
            <person name="Ross M."/>
            <person name="Santibanez J."/>
            <person name="Aqrawi P."/>
            <person name="Gross S."/>
            <person name="Joshi V."/>
            <person name="Fowler G."/>
            <person name="Nazareth L."/>
            <person name="Reid J."/>
            <person name="Worley K."/>
            <person name="Petrosino J."/>
            <person name="Highlander S."/>
            <person name="Gibbs R."/>
        </authorList>
    </citation>
    <scope>NUCLEOTIDE SEQUENCE [LARGE SCALE GENOMIC DNA]</scope>
    <source>
        <strain evidence="1 2">ATCC BAA-1200</strain>
    </source>
</reference>
<sequence>MQTNGRFQTAFSILIRRPSEKPFRRPFGNGWTLSDGLPEPSSMPSESPFFAFRRPLF</sequence>
<comment type="caution">
    <text evidence="1">The sequence shown here is derived from an EMBL/GenBank/DDBJ whole genome shotgun (WGS) entry which is preliminary data.</text>
</comment>